<name>A0A0L0ELV9_9GAMM</name>
<evidence type="ECO:0000313" key="2">
    <source>
        <dbReference type="Proteomes" id="UP000036850"/>
    </source>
</evidence>
<dbReference type="Proteomes" id="UP000036850">
    <property type="component" value="Unassembled WGS sequence"/>
</dbReference>
<dbReference type="EMBL" id="LFZX01000287">
    <property type="protein sequence ID" value="KNC65439.1"/>
    <property type="molecule type" value="Genomic_DNA"/>
</dbReference>
<protein>
    <submittedName>
        <fullName evidence="1">Uncharacterized protein</fullName>
    </submittedName>
</protein>
<accession>A0A0L0ELV9</accession>
<organism evidence="1 2">
    <name type="scientific">Pseudoalteromonas rubra</name>
    <dbReference type="NCBI Taxonomy" id="43658"/>
    <lineage>
        <taxon>Bacteria</taxon>
        <taxon>Pseudomonadati</taxon>
        <taxon>Pseudomonadota</taxon>
        <taxon>Gammaproteobacteria</taxon>
        <taxon>Alteromonadales</taxon>
        <taxon>Pseudoalteromonadaceae</taxon>
        <taxon>Pseudoalteromonas</taxon>
    </lineage>
</organism>
<dbReference type="AlphaFoldDB" id="A0A0L0ELV9"/>
<sequence length="76" mass="8985">MNQEELENLIQDHYRGEAQTLSKGSEETCLNWVSCETRSQPRKVNAGLRLRQTMHDLIGPMMREVRLCWPLSNWLR</sequence>
<comment type="caution">
    <text evidence="1">The sequence shown here is derived from an EMBL/GenBank/DDBJ whole genome shotgun (WGS) entry which is preliminary data.</text>
</comment>
<dbReference type="PATRIC" id="fig|43658.6.peg.2343"/>
<gene>
    <name evidence="1" type="ORF">AC626_23025</name>
</gene>
<proteinExistence type="predicted"/>
<feature type="non-terminal residue" evidence="1">
    <location>
        <position position="1"/>
    </location>
</feature>
<reference evidence="2" key="1">
    <citation type="submission" date="2015-07" db="EMBL/GenBank/DDBJ databases">
        <title>Draft genome sequence of a Pseudoalteromonas rubra strain, OCN096, isolated from Kaneohe Bay, Oahu, Hawaii.</title>
        <authorList>
            <person name="Beurmann S."/>
            <person name="Ushijima B."/>
            <person name="Belcaid M."/>
            <person name="Callahan S.M."/>
            <person name="Aeby G.S."/>
        </authorList>
    </citation>
    <scope>NUCLEOTIDE SEQUENCE [LARGE SCALE GENOMIC DNA]</scope>
    <source>
        <strain evidence="2">OCN096</strain>
    </source>
</reference>
<evidence type="ECO:0000313" key="1">
    <source>
        <dbReference type="EMBL" id="KNC65439.1"/>
    </source>
</evidence>